<feature type="domain" description="Cytochrome P460" evidence="2">
    <location>
        <begin position="67"/>
        <end position="184"/>
    </location>
</feature>
<name>A0A1M7TJH3_9RHOB</name>
<dbReference type="InterPro" id="IPR032033">
    <property type="entry name" value="Cytochrome_P460"/>
</dbReference>
<keyword evidence="4" id="KW-1185">Reference proteome</keyword>
<dbReference type="AlphaFoldDB" id="A0A1M7TJH3"/>
<evidence type="ECO:0000259" key="2">
    <source>
        <dbReference type="Pfam" id="PF16694"/>
    </source>
</evidence>
<dbReference type="Proteomes" id="UP000184066">
    <property type="component" value="Unassembled WGS sequence"/>
</dbReference>
<dbReference type="InterPro" id="IPR038142">
    <property type="entry name" value="Cytochrome_P460_sp"/>
</dbReference>
<keyword evidence="1" id="KW-0732">Signal</keyword>
<evidence type="ECO:0000256" key="1">
    <source>
        <dbReference type="SAM" id="SignalP"/>
    </source>
</evidence>
<gene>
    <name evidence="3" type="ORF">SAMN05216200_10741</name>
</gene>
<organism evidence="3 4">
    <name type="scientific">Oceanicella actignis</name>
    <dbReference type="NCBI Taxonomy" id="1189325"/>
    <lineage>
        <taxon>Bacteria</taxon>
        <taxon>Pseudomonadati</taxon>
        <taxon>Pseudomonadota</taxon>
        <taxon>Alphaproteobacteria</taxon>
        <taxon>Rhodobacterales</taxon>
        <taxon>Paracoccaceae</taxon>
        <taxon>Oceanicella</taxon>
    </lineage>
</organism>
<feature type="chain" id="PRO_5009929449" evidence="1">
    <location>
        <begin position="20"/>
        <end position="195"/>
    </location>
</feature>
<sequence>MIRIAILAGGLAAAASAAAAEECAAGKPRDQMTYEDAQAVYACLEDKMLRGYMTGPKRWVPERFVAEYRGWTRASNLPADPGFHGGRYLLTYVNPVGAATYLRFEEEGVKMPPGSVIAKESFSIDEQGKAAPGPLFIMQKAEPGASLQTGDWYYMMVAPNGAPQAVDVMTACNACHQNYADQDYMAYPVEEVRAR</sequence>
<dbReference type="EMBL" id="FRDL01000007">
    <property type="protein sequence ID" value="SHN70865.1"/>
    <property type="molecule type" value="Genomic_DNA"/>
</dbReference>
<evidence type="ECO:0000313" key="4">
    <source>
        <dbReference type="Proteomes" id="UP000184066"/>
    </source>
</evidence>
<dbReference type="CDD" id="cd20716">
    <property type="entry name" value="cyt_P460_fam"/>
    <property type="match status" value="1"/>
</dbReference>
<dbReference type="Gene3D" id="3.50.70.20">
    <property type="entry name" value="Cytochrome P460"/>
    <property type="match status" value="1"/>
</dbReference>
<protein>
    <submittedName>
        <fullName evidence="3">Cytochrome P460</fullName>
    </submittedName>
</protein>
<dbReference type="Pfam" id="PF16694">
    <property type="entry name" value="Cytochrome_P460"/>
    <property type="match status" value="1"/>
</dbReference>
<evidence type="ECO:0000313" key="3">
    <source>
        <dbReference type="EMBL" id="SHN70865.1"/>
    </source>
</evidence>
<dbReference type="RefSeq" id="WP_072747674.1">
    <property type="nucleotide sequence ID" value="NZ_FOHL01000007.1"/>
</dbReference>
<feature type="signal peptide" evidence="1">
    <location>
        <begin position="1"/>
        <end position="19"/>
    </location>
</feature>
<proteinExistence type="predicted"/>
<accession>A0A1M7TJH3</accession>
<reference evidence="3 4" key="1">
    <citation type="submission" date="2016-12" db="EMBL/GenBank/DDBJ databases">
        <authorList>
            <person name="Song W.-J."/>
            <person name="Kurnit D.M."/>
        </authorList>
    </citation>
    <scope>NUCLEOTIDE SEQUENCE [LARGE SCALE GENOMIC DNA]</scope>
    <source>
        <strain evidence="3 4">CGMCC 1.10808</strain>
    </source>
</reference>
<dbReference type="STRING" id="1189325.SAMN04488119_10742"/>